<feature type="compositionally biased region" description="Acidic residues" evidence="4">
    <location>
        <begin position="89"/>
        <end position="116"/>
    </location>
</feature>
<feature type="compositionally biased region" description="Basic and acidic residues" evidence="4">
    <location>
        <begin position="56"/>
        <end position="74"/>
    </location>
</feature>
<dbReference type="GO" id="GO:0000122">
    <property type="term" value="P:negative regulation of transcription by RNA polymerase II"/>
    <property type="evidence" value="ECO:0007669"/>
    <property type="project" value="TreeGrafter"/>
</dbReference>
<dbReference type="PANTHER" id="PTHR10270">
    <property type="entry name" value="SOX TRANSCRIPTION FACTOR"/>
    <property type="match status" value="1"/>
</dbReference>
<dbReference type="GO" id="GO:0007420">
    <property type="term" value="P:brain development"/>
    <property type="evidence" value="ECO:0007669"/>
    <property type="project" value="TreeGrafter"/>
</dbReference>
<comment type="caution">
    <text evidence="6">The sequence shown here is derived from an EMBL/GenBank/DDBJ whole genome shotgun (WGS) entry which is preliminary data.</text>
</comment>
<evidence type="ECO:0000256" key="4">
    <source>
        <dbReference type="SAM" id="MobiDB-lite"/>
    </source>
</evidence>
<organism evidence="6 7">
    <name type="scientific">Vespula pensylvanica</name>
    <name type="common">Western yellow jacket</name>
    <name type="synonym">Wasp</name>
    <dbReference type="NCBI Taxonomy" id="30213"/>
    <lineage>
        <taxon>Eukaryota</taxon>
        <taxon>Metazoa</taxon>
        <taxon>Ecdysozoa</taxon>
        <taxon>Arthropoda</taxon>
        <taxon>Hexapoda</taxon>
        <taxon>Insecta</taxon>
        <taxon>Pterygota</taxon>
        <taxon>Neoptera</taxon>
        <taxon>Endopterygota</taxon>
        <taxon>Hymenoptera</taxon>
        <taxon>Apocrita</taxon>
        <taxon>Aculeata</taxon>
        <taxon>Vespoidea</taxon>
        <taxon>Vespidae</taxon>
        <taxon>Vespinae</taxon>
        <taxon>Vespula</taxon>
    </lineage>
</organism>
<dbReference type="Proteomes" id="UP000600918">
    <property type="component" value="Unassembled WGS sequence"/>
</dbReference>
<dbReference type="InterPro" id="IPR050140">
    <property type="entry name" value="SRY-related_HMG-box_TF-like"/>
</dbReference>
<dbReference type="GO" id="GO:0030182">
    <property type="term" value="P:neuron differentiation"/>
    <property type="evidence" value="ECO:0007669"/>
    <property type="project" value="TreeGrafter"/>
</dbReference>
<dbReference type="InterPro" id="IPR036910">
    <property type="entry name" value="HMG_box_dom_sf"/>
</dbReference>
<sequence>MEKGKRIRRIKDLGFELSAENLLRSTSKASYVPKEIALDNGPRMTRLSPPFQTSRRTFDTKSRTTTSDEAKEPTKLLLRFLTIKKVREEEEEEEEEEEKEEKEEKEEEKEEEEEVVEVEKEEKEEDRRPEEGGERRRRKEVTFLLPFLGAFSRIQVGAGGNMCDGSFTDSLRGMQGMPGTSPPGATGVGPMGVALGSPLGPAAVKKAQVEHIKRPMNAFMVWSRLQRRKIAQENPKMHNSEISKRLVRASWRDS</sequence>
<accession>A0A834U7I8</accession>
<keyword evidence="7" id="KW-1185">Reference proteome</keyword>
<dbReference type="AlphaFoldDB" id="A0A834U7I8"/>
<dbReference type="PANTHER" id="PTHR10270:SF324">
    <property type="entry name" value="SOX DOMAIN-CONTAINING PROTEIN DICHAETE-RELATED"/>
    <property type="match status" value="1"/>
</dbReference>
<gene>
    <name evidence="6" type="ORF">H0235_010471</name>
</gene>
<feature type="region of interest" description="Disordered" evidence="4">
    <location>
        <begin position="232"/>
        <end position="254"/>
    </location>
</feature>
<evidence type="ECO:0000256" key="1">
    <source>
        <dbReference type="ARBA" id="ARBA00023125"/>
    </source>
</evidence>
<dbReference type="InterPro" id="IPR009071">
    <property type="entry name" value="HMG_box_dom"/>
</dbReference>
<feature type="compositionally biased region" description="Basic and acidic residues" evidence="4">
    <location>
        <begin position="235"/>
        <end position="254"/>
    </location>
</feature>
<name>A0A834U7I8_VESPE</name>
<feature type="region of interest" description="Disordered" evidence="4">
    <location>
        <begin position="87"/>
        <end position="136"/>
    </location>
</feature>
<dbReference type="GO" id="GO:0001228">
    <property type="term" value="F:DNA-binding transcription activator activity, RNA polymerase II-specific"/>
    <property type="evidence" value="ECO:0007669"/>
    <property type="project" value="TreeGrafter"/>
</dbReference>
<keyword evidence="2 3" id="KW-0539">Nucleus</keyword>
<dbReference type="Gene3D" id="1.10.30.10">
    <property type="entry name" value="High mobility group box domain"/>
    <property type="match status" value="1"/>
</dbReference>
<evidence type="ECO:0000259" key="5">
    <source>
        <dbReference type="PROSITE" id="PS50118"/>
    </source>
</evidence>
<keyword evidence="1 3" id="KW-0238">DNA-binding</keyword>
<feature type="DNA-binding region" description="HMG box" evidence="3">
    <location>
        <begin position="212"/>
        <end position="254"/>
    </location>
</feature>
<feature type="domain" description="HMG box" evidence="5">
    <location>
        <begin position="212"/>
        <end position="254"/>
    </location>
</feature>
<reference evidence="6" key="1">
    <citation type="journal article" date="2020" name="G3 (Bethesda)">
        <title>High-Quality Assemblies for Three Invasive Social Wasps from the &lt;i&gt;Vespula&lt;/i&gt; Genus.</title>
        <authorList>
            <person name="Harrop T.W.R."/>
            <person name="Guhlin J."/>
            <person name="McLaughlin G.M."/>
            <person name="Permina E."/>
            <person name="Stockwell P."/>
            <person name="Gilligan J."/>
            <person name="Le Lec M.F."/>
            <person name="Gruber M.A.M."/>
            <person name="Quinn O."/>
            <person name="Lovegrove M."/>
            <person name="Duncan E.J."/>
            <person name="Remnant E.J."/>
            <person name="Van Eeckhoven J."/>
            <person name="Graham B."/>
            <person name="Knapp R.A."/>
            <person name="Langford K.W."/>
            <person name="Kronenberg Z."/>
            <person name="Press M.O."/>
            <person name="Eacker S.M."/>
            <person name="Wilson-Rankin E.E."/>
            <person name="Purcell J."/>
            <person name="Lester P.J."/>
            <person name="Dearden P.K."/>
        </authorList>
    </citation>
    <scope>NUCLEOTIDE SEQUENCE</scope>
    <source>
        <strain evidence="6">Volc-1</strain>
    </source>
</reference>
<dbReference type="PROSITE" id="PS50118">
    <property type="entry name" value="HMG_BOX_2"/>
    <property type="match status" value="1"/>
</dbReference>
<evidence type="ECO:0000313" key="6">
    <source>
        <dbReference type="EMBL" id="KAF7420174.1"/>
    </source>
</evidence>
<evidence type="ECO:0000313" key="7">
    <source>
        <dbReference type="Proteomes" id="UP000600918"/>
    </source>
</evidence>
<dbReference type="EMBL" id="JACSDY010000009">
    <property type="protein sequence ID" value="KAF7420174.1"/>
    <property type="molecule type" value="Genomic_DNA"/>
</dbReference>
<dbReference type="GO" id="GO:0005634">
    <property type="term" value="C:nucleus"/>
    <property type="evidence" value="ECO:0007669"/>
    <property type="project" value="UniProtKB-UniRule"/>
</dbReference>
<feature type="compositionally biased region" description="Basic and acidic residues" evidence="4">
    <location>
        <begin position="117"/>
        <end position="134"/>
    </location>
</feature>
<protein>
    <recommendedName>
        <fullName evidence="5">HMG box domain-containing protein</fullName>
    </recommendedName>
</protein>
<proteinExistence type="predicted"/>
<dbReference type="Pfam" id="PF00505">
    <property type="entry name" value="HMG_box"/>
    <property type="match status" value="1"/>
</dbReference>
<dbReference type="SUPFAM" id="SSF47095">
    <property type="entry name" value="HMG-box"/>
    <property type="match status" value="1"/>
</dbReference>
<evidence type="ECO:0000256" key="2">
    <source>
        <dbReference type="ARBA" id="ARBA00023242"/>
    </source>
</evidence>
<feature type="region of interest" description="Disordered" evidence="4">
    <location>
        <begin position="34"/>
        <end position="74"/>
    </location>
</feature>
<dbReference type="GO" id="GO:0000978">
    <property type="term" value="F:RNA polymerase II cis-regulatory region sequence-specific DNA binding"/>
    <property type="evidence" value="ECO:0007669"/>
    <property type="project" value="TreeGrafter"/>
</dbReference>
<evidence type="ECO:0000256" key="3">
    <source>
        <dbReference type="PROSITE-ProRule" id="PRU00267"/>
    </source>
</evidence>